<feature type="compositionally biased region" description="Polar residues" evidence="1">
    <location>
        <begin position="271"/>
        <end position="290"/>
    </location>
</feature>
<accession>A0A162I7T7</accession>
<dbReference type="SUPFAM" id="SSF46565">
    <property type="entry name" value="Chaperone J-domain"/>
    <property type="match status" value="1"/>
</dbReference>
<dbReference type="PROSITE" id="PS50076">
    <property type="entry name" value="DNAJ_2"/>
    <property type="match status" value="1"/>
</dbReference>
<feature type="compositionally biased region" description="Low complexity" evidence="1">
    <location>
        <begin position="94"/>
        <end position="107"/>
    </location>
</feature>
<feature type="compositionally biased region" description="Polar residues" evidence="1">
    <location>
        <begin position="562"/>
        <end position="577"/>
    </location>
</feature>
<feature type="compositionally biased region" description="Polar residues" evidence="1">
    <location>
        <begin position="480"/>
        <end position="492"/>
    </location>
</feature>
<organism evidence="3 4">
    <name type="scientific">Ascosphaera apis ARSEF 7405</name>
    <dbReference type="NCBI Taxonomy" id="392613"/>
    <lineage>
        <taxon>Eukaryota</taxon>
        <taxon>Fungi</taxon>
        <taxon>Dikarya</taxon>
        <taxon>Ascomycota</taxon>
        <taxon>Pezizomycotina</taxon>
        <taxon>Eurotiomycetes</taxon>
        <taxon>Eurotiomycetidae</taxon>
        <taxon>Onygenales</taxon>
        <taxon>Ascosphaeraceae</taxon>
        <taxon>Ascosphaera</taxon>
    </lineage>
</organism>
<feature type="compositionally biased region" description="Low complexity" evidence="1">
    <location>
        <begin position="312"/>
        <end position="322"/>
    </location>
</feature>
<dbReference type="Pfam" id="PF00226">
    <property type="entry name" value="DnaJ"/>
    <property type="match status" value="1"/>
</dbReference>
<sequence length="863" mass="94874">MVKIDANIDYYAILGVSSDATDAEIKKAYRKLALQFHPDRNPGKETEVVARFQQIATANEILTTPSTKVEYDNKRHRAGGPYSARANARRQAGPTPSWSHTSQSSQSFADSYARNRPQGQQFPNNPPRPNPYQNAPKSAWDRTHNGRQRNAEAFRAFYNMNARANAQPRPAPTARQNASAEQPRPRPHSAYESFFKDPRKDPRRKERMKHGFSPEDPDGDEPMAKNTSSYSRSRKERESFAHMFAATDDDESNPTATEIPAQSKPKDAEQSKQNNHAPGTTKESSATKENISPEGSRPKNTSHPTKEPPSPSTSSSGTSSDSNPPPSSKRNTATPRSRKPKAYTNSESTNHEQNAKFGFTQFNVPPPDSSSKSYLFGTWATGGSNSWLNNGVNFDFTSNTTTSNIFSTPFTFTDTQNKSKNEGQKFEGVQNPAPDSSESTKPQPAAPKFEAQNVGGSEANGKAAPSNSATESNPPLFKTQAAQQPPTENPTEPAQKEPSATTSNGQQTGNTQPHKSPLETFSEGNWAEVLTPSWTQPAEWSHKSTTKVPPGGIMSGRAGPSRRTSANLPGQKSSSRPGSAHGGVRINTSDTKSTKTTTTNGFQNYETPEPMDIDSEEVPSQPAPKVAPAFARPSGVFTASAAPKSAGSNGPFSSSNFNSKPFVNLNDLRQTAPFTTTNNGSVNNLDDIGVSLPFQSKAAEPGVQETLRKHGKTVLQQPPKAPKVPVELMGSSKASGDTVLMTRIWKQYMKDMYAYFQEWKRFNRNMVTHFSERQKLLETHLSPNWMNAIGDDNKVEIIDLTDDDEGRIETQGGSFMDYMFWLAEDAKIREHWNVAQERHSMTMHQLSKARKVMQKVVAPQQNA</sequence>
<gene>
    <name evidence="3" type="ORF">AAP_04124</name>
</gene>
<feature type="compositionally biased region" description="Basic and acidic residues" evidence="1">
    <location>
        <begin position="194"/>
        <end position="204"/>
    </location>
</feature>
<feature type="compositionally biased region" description="Low complexity" evidence="1">
    <location>
        <begin position="165"/>
        <end position="178"/>
    </location>
</feature>
<dbReference type="CDD" id="cd06257">
    <property type="entry name" value="DnaJ"/>
    <property type="match status" value="1"/>
</dbReference>
<dbReference type="PANTHER" id="PTHR24074">
    <property type="entry name" value="CO-CHAPERONE PROTEIN DJLA"/>
    <property type="match status" value="1"/>
</dbReference>
<keyword evidence="4" id="KW-1185">Reference proteome</keyword>
<evidence type="ECO:0000313" key="3">
    <source>
        <dbReference type="EMBL" id="KZZ89773.1"/>
    </source>
</evidence>
<feature type="compositionally biased region" description="Low complexity" evidence="1">
    <location>
        <begin position="588"/>
        <end position="599"/>
    </location>
</feature>
<feature type="domain" description="J" evidence="2">
    <location>
        <begin position="9"/>
        <end position="75"/>
    </location>
</feature>
<dbReference type="InterPro" id="IPR001623">
    <property type="entry name" value="DnaJ_domain"/>
</dbReference>
<dbReference type="SMART" id="SM00271">
    <property type="entry name" value="DnaJ"/>
    <property type="match status" value="1"/>
</dbReference>
<dbReference type="InterPro" id="IPR036869">
    <property type="entry name" value="J_dom_sf"/>
</dbReference>
<dbReference type="InterPro" id="IPR050817">
    <property type="entry name" value="DjlA_DnaK_co-chaperone"/>
</dbReference>
<evidence type="ECO:0000259" key="2">
    <source>
        <dbReference type="PROSITE" id="PS50076"/>
    </source>
</evidence>
<name>A0A162I7T7_9EURO</name>
<feature type="compositionally biased region" description="Low complexity" evidence="1">
    <location>
        <begin position="400"/>
        <end position="413"/>
    </location>
</feature>
<proteinExistence type="predicted"/>
<evidence type="ECO:0000313" key="4">
    <source>
        <dbReference type="Proteomes" id="UP000242877"/>
    </source>
</evidence>
<dbReference type="VEuPathDB" id="FungiDB:AAP_04124"/>
<feature type="region of interest" description="Disordered" evidence="1">
    <location>
        <begin position="400"/>
        <end position="625"/>
    </location>
</feature>
<dbReference type="OrthoDB" id="10265645at2759"/>
<dbReference type="Gene3D" id="1.10.287.110">
    <property type="entry name" value="DnaJ domain"/>
    <property type="match status" value="1"/>
</dbReference>
<feature type="region of interest" description="Disordered" evidence="1">
    <location>
        <begin position="66"/>
        <end position="142"/>
    </location>
</feature>
<comment type="caution">
    <text evidence="3">The sequence shown here is derived from an EMBL/GenBank/DDBJ whole genome shotgun (WGS) entry which is preliminary data.</text>
</comment>
<dbReference type="Proteomes" id="UP000242877">
    <property type="component" value="Unassembled WGS sequence"/>
</dbReference>
<evidence type="ECO:0000256" key="1">
    <source>
        <dbReference type="SAM" id="MobiDB-lite"/>
    </source>
</evidence>
<feature type="compositionally biased region" description="Low complexity" evidence="1">
    <location>
        <begin position="501"/>
        <end position="512"/>
    </location>
</feature>
<protein>
    <submittedName>
        <fullName evidence="3">DnaJ domain protein</fullName>
    </submittedName>
</protein>
<feature type="compositionally biased region" description="Polar residues" evidence="1">
    <location>
        <begin position="433"/>
        <end position="442"/>
    </location>
</feature>
<reference evidence="3 4" key="1">
    <citation type="journal article" date="2016" name="Genome Biol. Evol.">
        <title>Divergent and convergent evolution of fungal pathogenicity.</title>
        <authorList>
            <person name="Shang Y."/>
            <person name="Xiao G."/>
            <person name="Zheng P."/>
            <person name="Cen K."/>
            <person name="Zhan S."/>
            <person name="Wang C."/>
        </authorList>
    </citation>
    <scope>NUCLEOTIDE SEQUENCE [LARGE SCALE GENOMIC DNA]</scope>
    <source>
        <strain evidence="3 4">ARSEF 7405</strain>
    </source>
</reference>
<dbReference type="AlphaFoldDB" id="A0A162I7T7"/>
<dbReference type="EMBL" id="AZGZ01000019">
    <property type="protein sequence ID" value="KZZ89773.1"/>
    <property type="molecule type" value="Genomic_DNA"/>
</dbReference>
<feature type="region of interest" description="Disordered" evidence="1">
    <location>
        <begin position="165"/>
        <end position="373"/>
    </location>
</feature>
<feature type="compositionally biased region" description="Low complexity" evidence="1">
    <location>
        <begin position="114"/>
        <end position="123"/>
    </location>
</feature>
<dbReference type="PRINTS" id="PR00625">
    <property type="entry name" value="JDOMAIN"/>
</dbReference>
<feature type="region of interest" description="Disordered" evidence="1">
    <location>
        <begin position="710"/>
        <end position="729"/>
    </location>
</feature>